<feature type="region of interest" description="Disordered" evidence="5">
    <location>
        <begin position="107"/>
        <end position="126"/>
    </location>
</feature>
<organism evidence="8 9">
    <name type="scientific">Rhodotorula toruloides</name>
    <name type="common">Yeast</name>
    <name type="synonym">Rhodosporidium toruloides</name>
    <dbReference type="NCBI Taxonomy" id="5286"/>
    <lineage>
        <taxon>Eukaryota</taxon>
        <taxon>Fungi</taxon>
        <taxon>Dikarya</taxon>
        <taxon>Basidiomycota</taxon>
        <taxon>Pucciniomycotina</taxon>
        <taxon>Microbotryomycetes</taxon>
        <taxon>Sporidiobolales</taxon>
        <taxon>Sporidiobolaceae</taxon>
        <taxon>Rhodotorula</taxon>
    </lineage>
</organism>
<sequence length="347" mass="38031">MSAPALPAARPSPPEKNSFVSLRSLGNLDDLLIGAVLKAGSPTTDYLGQLSADAVESVLRWEDPAKTVFFAACWAFLCYWPSLIILVPNVVLVSVLLATYQAKRVTGQAPESQDGPTQLAKEPPSEGSVDYLANLQNIQIMMGRVADLSDLLRSTVPFLTWRDERLTRAALHLAAVSSLLLAFAAPFVPWRLVFFVAGEATFFLGHPIVQTFLSSLAPYLSASSKDRSRLVRKLLEEDALDDDDLEMQVVEVQRIEVETRVSSGAPVEAAWQSEAVVGGELPSGFRWLGEWEDATPSDGAVDAEGWTYLHLDGTRSTTPFVQGEKGPVWAQSRRRRLTRRAIKNPLL</sequence>
<proteinExistence type="predicted"/>
<accession>A0A511KSB5</accession>
<dbReference type="InterPro" id="IPR010482">
    <property type="entry name" value="TECPR1-like_DysF"/>
</dbReference>
<evidence type="ECO:0000256" key="4">
    <source>
        <dbReference type="ARBA" id="ARBA00023136"/>
    </source>
</evidence>
<dbReference type="AlphaFoldDB" id="A0A511KSB5"/>
<dbReference type="OrthoDB" id="74314at2759"/>
<dbReference type="Proteomes" id="UP000321518">
    <property type="component" value="Unassembled WGS sequence"/>
</dbReference>
<dbReference type="Pfam" id="PF06398">
    <property type="entry name" value="Pex24p"/>
    <property type="match status" value="1"/>
</dbReference>
<gene>
    <name evidence="8" type="ORF">Rt10032_c21g6421</name>
</gene>
<evidence type="ECO:0000256" key="6">
    <source>
        <dbReference type="SAM" id="Phobius"/>
    </source>
</evidence>
<reference evidence="8 9" key="1">
    <citation type="submission" date="2019-07" db="EMBL/GenBank/DDBJ databases">
        <title>Rhodotorula toruloides NBRC10032 genome sequencing.</title>
        <authorList>
            <person name="Shida Y."/>
            <person name="Takaku H."/>
            <person name="Ogasawara W."/>
            <person name="Mori K."/>
        </authorList>
    </citation>
    <scope>NUCLEOTIDE SEQUENCE [LARGE SCALE GENOMIC DNA]</scope>
    <source>
        <strain evidence="8 9">NBRC10032</strain>
    </source>
</reference>
<evidence type="ECO:0000256" key="2">
    <source>
        <dbReference type="ARBA" id="ARBA00022692"/>
    </source>
</evidence>
<dbReference type="PANTHER" id="PTHR28304">
    <property type="entry name" value="PEROXISOMAL MEMBRANE PROTEIN PEX29"/>
    <property type="match status" value="1"/>
</dbReference>
<comment type="subcellular location">
    <subcellularLocation>
        <location evidence="1">Membrane</location>
        <topology evidence="1">Multi-pass membrane protein</topology>
    </subcellularLocation>
</comment>
<comment type="caution">
    <text evidence="8">The sequence shown here is derived from an EMBL/GenBank/DDBJ whole genome shotgun (WGS) entry which is preliminary data.</text>
</comment>
<feature type="transmembrane region" description="Helical" evidence="6">
    <location>
        <begin position="68"/>
        <end position="98"/>
    </location>
</feature>
<feature type="domain" description="TECPR1-like DysF" evidence="7">
    <location>
        <begin position="46"/>
        <end position="216"/>
    </location>
</feature>
<evidence type="ECO:0000256" key="5">
    <source>
        <dbReference type="SAM" id="MobiDB-lite"/>
    </source>
</evidence>
<evidence type="ECO:0000259" key="7">
    <source>
        <dbReference type="Pfam" id="PF06398"/>
    </source>
</evidence>
<keyword evidence="3 6" id="KW-1133">Transmembrane helix</keyword>
<dbReference type="InterPro" id="IPR052816">
    <property type="entry name" value="Peroxisomal_Membrane_PEX28-32"/>
</dbReference>
<dbReference type="PANTHER" id="PTHR28304:SF2">
    <property type="entry name" value="PEROXISOMAL MEMBRANE PROTEIN PEX29"/>
    <property type="match status" value="1"/>
</dbReference>
<dbReference type="GO" id="GO:0005778">
    <property type="term" value="C:peroxisomal membrane"/>
    <property type="evidence" value="ECO:0007669"/>
    <property type="project" value="TreeGrafter"/>
</dbReference>
<feature type="transmembrane region" description="Helical" evidence="6">
    <location>
        <begin position="200"/>
        <end position="222"/>
    </location>
</feature>
<keyword evidence="2 6" id="KW-0812">Transmembrane</keyword>
<protein>
    <submittedName>
        <fullName evidence="8">Integral peroxisomal membrane, peroxin</fullName>
    </submittedName>
</protein>
<dbReference type="EMBL" id="BJWK01000021">
    <property type="protein sequence ID" value="GEM12404.1"/>
    <property type="molecule type" value="Genomic_DNA"/>
</dbReference>
<evidence type="ECO:0000313" key="9">
    <source>
        <dbReference type="Proteomes" id="UP000321518"/>
    </source>
</evidence>
<name>A0A511KSB5_RHOTO</name>
<dbReference type="GO" id="GO:0007031">
    <property type="term" value="P:peroxisome organization"/>
    <property type="evidence" value="ECO:0007669"/>
    <property type="project" value="UniProtKB-ARBA"/>
</dbReference>
<keyword evidence="4 6" id="KW-0472">Membrane</keyword>
<evidence type="ECO:0000256" key="3">
    <source>
        <dbReference type="ARBA" id="ARBA00022989"/>
    </source>
</evidence>
<evidence type="ECO:0000256" key="1">
    <source>
        <dbReference type="ARBA" id="ARBA00004141"/>
    </source>
</evidence>
<evidence type="ECO:0000313" key="8">
    <source>
        <dbReference type="EMBL" id="GEM12404.1"/>
    </source>
</evidence>
<feature type="transmembrane region" description="Helical" evidence="6">
    <location>
        <begin position="169"/>
        <end position="188"/>
    </location>
</feature>